<feature type="compositionally biased region" description="Low complexity" evidence="1">
    <location>
        <begin position="8"/>
        <end position="18"/>
    </location>
</feature>
<proteinExistence type="predicted"/>
<comment type="caution">
    <text evidence="2">The sequence shown here is derived from an EMBL/GenBank/DDBJ whole genome shotgun (WGS) entry which is preliminary data.</text>
</comment>
<reference evidence="2" key="1">
    <citation type="journal article" date="2004" name="Nature">
        <title>Genome duplication in the teleost fish Tetraodon nigroviridis reveals the early vertebrate proto-karyotype.</title>
        <authorList>
            <person name="Jaillon O."/>
            <person name="Aury J.-M."/>
            <person name="Brunet F."/>
            <person name="Petit J.-L."/>
            <person name="Stange-Thomann N."/>
            <person name="Mauceli E."/>
            <person name="Bouneau L."/>
            <person name="Fischer C."/>
            <person name="Ozouf-Costaz C."/>
            <person name="Bernot A."/>
            <person name="Nicaud S."/>
            <person name="Jaffe D."/>
            <person name="Fisher S."/>
            <person name="Lutfalla G."/>
            <person name="Dossat C."/>
            <person name="Segurens B."/>
            <person name="Dasilva C."/>
            <person name="Salanoubat M."/>
            <person name="Levy M."/>
            <person name="Boudet N."/>
            <person name="Castellano S."/>
            <person name="Anthouard V."/>
            <person name="Jubin C."/>
            <person name="Castelli V."/>
            <person name="Katinka M."/>
            <person name="Vacherie B."/>
            <person name="Biemont C."/>
            <person name="Skalli Z."/>
            <person name="Cattolico L."/>
            <person name="Poulain J."/>
            <person name="De Berardinis V."/>
            <person name="Cruaud C."/>
            <person name="Duprat S."/>
            <person name="Brottier P."/>
            <person name="Coutanceau J.-P."/>
            <person name="Gouzy J."/>
            <person name="Parra G."/>
            <person name="Lardier G."/>
            <person name="Chapple C."/>
            <person name="McKernan K.J."/>
            <person name="McEwan P."/>
            <person name="Bosak S."/>
            <person name="Kellis M."/>
            <person name="Volff J.-N."/>
            <person name="Guigo R."/>
            <person name="Zody M.C."/>
            <person name="Mesirov J."/>
            <person name="Lindblad-Toh K."/>
            <person name="Birren B."/>
            <person name="Nusbaum C."/>
            <person name="Kahn D."/>
            <person name="Robinson-Rechavi M."/>
            <person name="Laudet V."/>
            <person name="Schachter V."/>
            <person name="Quetier F."/>
            <person name="Saurin W."/>
            <person name="Scarpelli C."/>
            <person name="Wincker P."/>
            <person name="Lander E.S."/>
            <person name="Weissenbach J."/>
            <person name="Roest Crollius H."/>
        </authorList>
    </citation>
    <scope>NUCLEOTIDE SEQUENCE [LARGE SCALE GENOMIC DNA]</scope>
</reference>
<dbReference type="KEGG" id="tng:GSTEN00002641G001"/>
<dbReference type="EMBL" id="CAAE01006058">
    <property type="protein sequence ID" value="CAF88952.1"/>
    <property type="molecule type" value="Genomic_DNA"/>
</dbReference>
<evidence type="ECO:0000256" key="1">
    <source>
        <dbReference type="SAM" id="MobiDB-lite"/>
    </source>
</evidence>
<sequence>HGQEGRPQADAGVVQAGAGEKRPGPLRVGAHDFVSTTPRTSE</sequence>
<evidence type="ECO:0000313" key="2">
    <source>
        <dbReference type="EMBL" id="CAF88952.1"/>
    </source>
</evidence>
<protein>
    <submittedName>
        <fullName evidence="2">(spotted green pufferfish) hypothetical protein</fullName>
    </submittedName>
</protein>
<accession>Q4TDT0</accession>
<gene>
    <name evidence="2" type="ORF">GSTENG00002641001</name>
</gene>
<dbReference type="AlphaFoldDB" id="Q4TDT0"/>
<feature type="non-terminal residue" evidence="2">
    <location>
        <position position="1"/>
    </location>
</feature>
<organism evidence="2">
    <name type="scientific">Tetraodon nigroviridis</name>
    <name type="common">Spotted green pufferfish</name>
    <name type="synonym">Chelonodon nigroviridis</name>
    <dbReference type="NCBI Taxonomy" id="99883"/>
    <lineage>
        <taxon>Eukaryota</taxon>
        <taxon>Metazoa</taxon>
        <taxon>Chordata</taxon>
        <taxon>Craniata</taxon>
        <taxon>Vertebrata</taxon>
        <taxon>Euteleostomi</taxon>
        <taxon>Actinopterygii</taxon>
        <taxon>Neopterygii</taxon>
        <taxon>Teleostei</taxon>
        <taxon>Neoteleostei</taxon>
        <taxon>Acanthomorphata</taxon>
        <taxon>Eupercaria</taxon>
        <taxon>Tetraodontiformes</taxon>
        <taxon>Tetradontoidea</taxon>
        <taxon>Tetraodontidae</taxon>
        <taxon>Tetraodon</taxon>
    </lineage>
</organism>
<reference evidence="2" key="2">
    <citation type="submission" date="2004-02" db="EMBL/GenBank/DDBJ databases">
        <authorList>
            <consortium name="Genoscope"/>
            <consortium name="Whitehead Institute Centre for Genome Research"/>
        </authorList>
    </citation>
    <scope>NUCLEOTIDE SEQUENCE</scope>
</reference>
<name>Q4TDT0_TETNG</name>
<feature type="region of interest" description="Disordered" evidence="1">
    <location>
        <begin position="1"/>
        <end position="42"/>
    </location>
</feature>